<feature type="domain" description="Resolvase/invertase-type recombinase catalytic" evidence="6">
    <location>
        <begin position="3"/>
        <end position="151"/>
    </location>
</feature>
<feature type="coiled-coil region" evidence="5">
    <location>
        <begin position="383"/>
        <end position="445"/>
    </location>
</feature>
<keyword evidence="3" id="KW-0233">DNA recombination</keyword>
<dbReference type="InterPro" id="IPR006118">
    <property type="entry name" value="Recombinase_CS"/>
</dbReference>
<dbReference type="InterPro" id="IPR050639">
    <property type="entry name" value="SSR_resolvase"/>
</dbReference>
<dbReference type="PROSITE" id="PS51737">
    <property type="entry name" value="RECOMBINASE_DNA_BIND"/>
    <property type="match status" value="1"/>
</dbReference>
<dbReference type="Pfam" id="PF13408">
    <property type="entry name" value="Zn_ribbon_recom"/>
    <property type="match status" value="1"/>
</dbReference>
<feature type="domain" description="Recombinase" evidence="7">
    <location>
        <begin position="158"/>
        <end position="283"/>
    </location>
</feature>
<dbReference type="InterPro" id="IPR006119">
    <property type="entry name" value="Resolv_N"/>
</dbReference>
<dbReference type="Proteomes" id="UP001564657">
    <property type="component" value="Unassembled WGS sequence"/>
</dbReference>
<dbReference type="PANTHER" id="PTHR30461:SF23">
    <property type="entry name" value="DNA RECOMBINASE-RELATED"/>
    <property type="match status" value="1"/>
</dbReference>
<dbReference type="InterPro" id="IPR038109">
    <property type="entry name" value="DNA_bind_recomb_sf"/>
</dbReference>
<evidence type="ECO:0000256" key="1">
    <source>
        <dbReference type="ARBA" id="ARBA00022908"/>
    </source>
</evidence>
<evidence type="ECO:0000256" key="4">
    <source>
        <dbReference type="PROSITE-ProRule" id="PRU10137"/>
    </source>
</evidence>
<accession>A0ABV4BVY7</accession>
<keyword evidence="9" id="KW-1185">Reference proteome</keyword>
<dbReference type="SUPFAM" id="SSF53041">
    <property type="entry name" value="Resolvase-like"/>
    <property type="match status" value="1"/>
</dbReference>
<dbReference type="RefSeq" id="WP_369705814.1">
    <property type="nucleotide sequence ID" value="NZ_JBGEWD010000030.1"/>
</dbReference>
<protein>
    <submittedName>
        <fullName evidence="8">Recombinase family protein</fullName>
    </submittedName>
</protein>
<keyword evidence="2" id="KW-0238">DNA-binding</keyword>
<dbReference type="PROSITE" id="PS00397">
    <property type="entry name" value="RECOMBINASES_1"/>
    <property type="match status" value="1"/>
</dbReference>
<dbReference type="Gene3D" id="3.90.1750.20">
    <property type="entry name" value="Putative Large Serine Recombinase, Chain B, Domain 2"/>
    <property type="match status" value="1"/>
</dbReference>
<dbReference type="CDD" id="cd00338">
    <property type="entry name" value="Ser_Recombinase"/>
    <property type="match status" value="1"/>
</dbReference>
<keyword evidence="5" id="KW-0175">Coiled coil</keyword>
<dbReference type="Pfam" id="PF07508">
    <property type="entry name" value="Recombinase"/>
    <property type="match status" value="1"/>
</dbReference>
<comment type="caution">
    <text evidence="8">The sequence shown here is derived from an EMBL/GenBank/DDBJ whole genome shotgun (WGS) entry which is preliminary data.</text>
</comment>
<evidence type="ECO:0000313" key="9">
    <source>
        <dbReference type="Proteomes" id="UP001564657"/>
    </source>
</evidence>
<dbReference type="InterPro" id="IPR011109">
    <property type="entry name" value="DNA_bind_recombinase_dom"/>
</dbReference>
<dbReference type="PROSITE" id="PS51736">
    <property type="entry name" value="RECOMBINASES_3"/>
    <property type="match status" value="1"/>
</dbReference>
<dbReference type="InterPro" id="IPR036162">
    <property type="entry name" value="Resolvase-like_N_sf"/>
</dbReference>
<evidence type="ECO:0000256" key="2">
    <source>
        <dbReference type="ARBA" id="ARBA00023125"/>
    </source>
</evidence>
<sequence>MIKVAGYVRVSTAEQAEEGYSIDAQENIIRQKCKFEGKEVVKVYADKGISGKSMKNRFQLQQMIRDAEAGKFDEVWVWKTNRLARNQYDLLTIIKEFEKYEVGFKSCSEAFDTSTAAGKLMMNVLSSIGEFERETTVENVKMGMKQRARTGKWNGGIVLGYKSVSISESETSLKVIPEEAISVKKIFELYSSGKGLKAICNKLNHEGYKTKKGNMFSTGGIKDILMNPIYIGKIRYNVRENWTEKRRKGINKNPIIVDGEHEPIISTELWNKVHELYKIKSGKPKKTFENNYLLTGLMKCPQCGASMVAGRSKNKLKSGGYRITRYYVCGNWRSKGSAACHSNGIRADYAERYVLSRIKKVLLNKRILKDIVNNLNRKRQEIIKPLEDEIKQLNLNLDNMTKKKDRIFDLYTDGIINKEVLSERIEKITRDIDELSDRKERVQREHENNDSGIISYEQVKNILNDFNKLLEIASPEDQKTLLQVIIKKITIRDRKKIDSIELHFDEKIRKYFIKSREGESPGDGGSPSFNVFTICI</sequence>
<dbReference type="SMART" id="SM00857">
    <property type="entry name" value="Resolvase"/>
    <property type="match status" value="1"/>
</dbReference>
<evidence type="ECO:0000313" key="8">
    <source>
        <dbReference type="EMBL" id="MEY8001921.1"/>
    </source>
</evidence>
<dbReference type="InterPro" id="IPR025827">
    <property type="entry name" value="Zn_ribbon_recom_dom"/>
</dbReference>
<dbReference type="EMBL" id="JBGEWD010000030">
    <property type="protein sequence ID" value="MEY8001921.1"/>
    <property type="molecule type" value="Genomic_DNA"/>
</dbReference>
<organism evidence="8 9">
    <name type="scientific">Clostridium moutaii</name>
    <dbReference type="NCBI Taxonomy" id="3240932"/>
    <lineage>
        <taxon>Bacteria</taxon>
        <taxon>Bacillati</taxon>
        <taxon>Bacillota</taxon>
        <taxon>Clostridia</taxon>
        <taxon>Eubacteriales</taxon>
        <taxon>Clostridiaceae</taxon>
        <taxon>Clostridium</taxon>
    </lineage>
</organism>
<dbReference type="PANTHER" id="PTHR30461">
    <property type="entry name" value="DNA-INVERTASE FROM LAMBDOID PROPHAGE"/>
    <property type="match status" value="1"/>
</dbReference>
<dbReference type="Gene3D" id="3.40.50.1390">
    <property type="entry name" value="Resolvase, N-terminal catalytic domain"/>
    <property type="match status" value="1"/>
</dbReference>
<feature type="active site" description="O-(5'-phospho-DNA)-serine intermediate" evidence="4">
    <location>
        <position position="11"/>
    </location>
</feature>
<dbReference type="Pfam" id="PF00239">
    <property type="entry name" value="Resolvase"/>
    <property type="match status" value="1"/>
</dbReference>
<proteinExistence type="predicted"/>
<keyword evidence="1" id="KW-0229">DNA integration</keyword>
<reference evidence="8 9" key="1">
    <citation type="submission" date="2024-08" db="EMBL/GenBank/DDBJ databases">
        <title>Clostridium lapicellarii sp. nov., and Clostridium renhuaiense sp. nov., two species isolated from the mud in a fermentation cellar used for producing sauce-flavour Chinese liquors.</title>
        <authorList>
            <person name="Yang F."/>
            <person name="Wang H."/>
            <person name="Chen L.Q."/>
            <person name="Zhou N."/>
            <person name="Lu J.J."/>
            <person name="Pu X.X."/>
            <person name="Wan B."/>
            <person name="Wang L."/>
            <person name="Liu S.J."/>
        </authorList>
    </citation>
    <scope>NUCLEOTIDE SEQUENCE [LARGE SCALE GENOMIC DNA]</scope>
    <source>
        <strain evidence="8 9">MT-5</strain>
    </source>
</reference>
<evidence type="ECO:0000256" key="5">
    <source>
        <dbReference type="SAM" id="Coils"/>
    </source>
</evidence>
<evidence type="ECO:0000259" key="7">
    <source>
        <dbReference type="PROSITE" id="PS51737"/>
    </source>
</evidence>
<evidence type="ECO:0000259" key="6">
    <source>
        <dbReference type="PROSITE" id="PS51736"/>
    </source>
</evidence>
<evidence type="ECO:0000256" key="3">
    <source>
        <dbReference type="ARBA" id="ARBA00023172"/>
    </source>
</evidence>
<name>A0ABV4BVY7_9CLOT</name>
<gene>
    <name evidence="8" type="ORF">AB8U03_17355</name>
</gene>